<keyword evidence="6" id="KW-1185">Reference proteome</keyword>
<name>F6EHS7_HOYSD</name>
<evidence type="ECO:0000256" key="4">
    <source>
        <dbReference type="SAM" id="Phobius"/>
    </source>
</evidence>
<dbReference type="STRING" id="443218.AS9A_0418"/>
<evidence type="ECO:0008006" key="7">
    <source>
        <dbReference type="Google" id="ProtNLM"/>
    </source>
</evidence>
<sequence>MTPDARTFELHDEQETAKVSSVDEPGTGPAESPPAAQAHEEKAEERSRAKPLLALAFTGLIALSGVLGYLYWDTSRGERALAQAETLRIQAVSDASTYAELMGSYTYTDLEQSFSDVIAVSTPEFAEEYETVANELRDAVTESRGVSQGSAIHAAVQSVDENQATVLVFLNQEVTNVLRPEGGIEASRLVVSLERDGDRWLLSDVQPM</sequence>
<keyword evidence="2 4" id="KW-0472">Membrane</keyword>
<gene>
    <name evidence="5" type="primary">mas1A</name>
    <name evidence="5" type="ordered locus">AS9A_0418</name>
</gene>
<evidence type="ECO:0000313" key="5">
    <source>
        <dbReference type="EMBL" id="AEF38875.1"/>
    </source>
</evidence>
<evidence type="ECO:0000313" key="6">
    <source>
        <dbReference type="Proteomes" id="UP000009235"/>
    </source>
</evidence>
<dbReference type="EMBL" id="CP002786">
    <property type="protein sequence ID" value="AEF38875.1"/>
    <property type="molecule type" value="Genomic_DNA"/>
</dbReference>
<dbReference type="AlphaFoldDB" id="F6EHS7"/>
<dbReference type="eggNOG" id="ENOG503308M">
    <property type="taxonomic scope" value="Bacteria"/>
</dbReference>
<proteinExistence type="predicted"/>
<reference evidence="5 6" key="1">
    <citation type="journal article" date="2011" name="J. Bacteriol.">
        <title>Complete genome sequence of Amycolicicoccus subflavus DQS3-9A1T, an actinomycete isolated from crude oil-polluted soil.</title>
        <authorList>
            <person name="Cai M."/>
            <person name="Chen W.M."/>
            <person name="Nie Y."/>
            <person name="Chi C.Q."/>
            <person name="Wang Y.N."/>
            <person name="Tang Y.Q."/>
            <person name="Li G.Y."/>
            <person name="Wu X.L."/>
        </authorList>
    </citation>
    <scope>NUCLEOTIDE SEQUENCE [LARGE SCALE GENOMIC DNA]</scope>
    <source>
        <strain evidence="6">DSM 45089 / DQS3-9A1</strain>
    </source>
</reference>
<dbReference type="GO" id="GO:0016020">
    <property type="term" value="C:membrane"/>
    <property type="evidence" value="ECO:0007669"/>
    <property type="project" value="UniProtKB-SubCell"/>
</dbReference>
<dbReference type="PANTHER" id="PTHR37042:SF4">
    <property type="entry name" value="OUTER MEMBRANE PROTEIN RV1973"/>
    <property type="match status" value="1"/>
</dbReference>
<protein>
    <recommendedName>
        <fullName evidence="7">Mce-associated membrane protein</fullName>
    </recommendedName>
</protein>
<dbReference type="KEGG" id="asd:AS9A_0418"/>
<accession>F6EHS7</accession>
<dbReference type="Proteomes" id="UP000009235">
    <property type="component" value="Chromosome"/>
</dbReference>
<dbReference type="OrthoDB" id="4377606at2"/>
<feature type="compositionally biased region" description="Basic and acidic residues" evidence="3">
    <location>
        <begin position="1"/>
        <end position="16"/>
    </location>
</feature>
<organism evidence="5 6">
    <name type="scientific">Hoyosella subflava (strain DSM 45089 / JCM 17490 / NBRC 109087 / DQS3-9A1)</name>
    <name type="common">Amycolicicoccus subflavus</name>
    <dbReference type="NCBI Taxonomy" id="443218"/>
    <lineage>
        <taxon>Bacteria</taxon>
        <taxon>Bacillati</taxon>
        <taxon>Actinomycetota</taxon>
        <taxon>Actinomycetes</taxon>
        <taxon>Mycobacteriales</taxon>
        <taxon>Hoyosellaceae</taxon>
        <taxon>Hoyosella</taxon>
    </lineage>
</organism>
<feature type="transmembrane region" description="Helical" evidence="4">
    <location>
        <begin position="52"/>
        <end position="72"/>
    </location>
</feature>
<comment type="subcellular location">
    <subcellularLocation>
        <location evidence="1">Membrane</location>
    </subcellularLocation>
</comment>
<dbReference type="PANTHER" id="PTHR37042">
    <property type="entry name" value="OUTER MEMBRANE PROTEIN RV1973"/>
    <property type="match status" value="1"/>
</dbReference>
<dbReference type="RefSeq" id="WP_013805226.1">
    <property type="nucleotide sequence ID" value="NC_015564.1"/>
</dbReference>
<keyword evidence="4" id="KW-1133">Transmembrane helix</keyword>
<evidence type="ECO:0000256" key="2">
    <source>
        <dbReference type="ARBA" id="ARBA00023136"/>
    </source>
</evidence>
<dbReference type="HOGENOM" id="CLU_072301_4_1_11"/>
<evidence type="ECO:0000256" key="1">
    <source>
        <dbReference type="ARBA" id="ARBA00004370"/>
    </source>
</evidence>
<evidence type="ECO:0000256" key="3">
    <source>
        <dbReference type="SAM" id="MobiDB-lite"/>
    </source>
</evidence>
<feature type="region of interest" description="Disordered" evidence="3">
    <location>
        <begin position="1"/>
        <end position="45"/>
    </location>
</feature>
<keyword evidence="4" id="KW-0812">Transmembrane</keyword>